<evidence type="ECO:0000256" key="4">
    <source>
        <dbReference type="ARBA" id="ARBA00023136"/>
    </source>
</evidence>
<reference evidence="6" key="1">
    <citation type="submission" date="2020-02" db="EMBL/GenBank/DDBJ databases">
        <authorList>
            <person name="Meier V. D."/>
        </authorList>
    </citation>
    <scope>NUCLEOTIDE SEQUENCE</scope>
    <source>
        <strain evidence="6">AVDCRST_MAG28</strain>
    </source>
</reference>
<protein>
    <recommendedName>
        <fullName evidence="5">Probable membrane transporter protein</fullName>
    </recommendedName>
</protein>
<dbReference type="AlphaFoldDB" id="A0A6J4QZI3"/>
<keyword evidence="5" id="KW-1003">Cell membrane</keyword>
<evidence type="ECO:0000256" key="2">
    <source>
        <dbReference type="ARBA" id="ARBA00022692"/>
    </source>
</evidence>
<feature type="transmembrane region" description="Helical" evidence="5">
    <location>
        <begin position="251"/>
        <end position="272"/>
    </location>
</feature>
<feature type="transmembrane region" description="Helical" evidence="5">
    <location>
        <begin position="57"/>
        <end position="72"/>
    </location>
</feature>
<feature type="transmembrane region" description="Helical" evidence="5">
    <location>
        <begin position="183"/>
        <end position="212"/>
    </location>
</feature>
<comment type="subcellular location">
    <subcellularLocation>
        <location evidence="5">Cell membrane</location>
        <topology evidence="5">Multi-pass membrane protein</topology>
    </subcellularLocation>
    <subcellularLocation>
        <location evidence="1">Membrane</location>
        <topology evidence="1">Multi-pass membrane protein</topology>
    </subcellularLocation>
</comment>
<accession>A0A6J4QZI3</accession>
<proteinExistence type="inferred from homology"/>
<sequence>MYFPVSGIEANPLLLLLAAFCISLLTTPAGVSGAFLLLPFQVSVLGFTSPAVSPTNLIYNVVATPGGIYRYVREGRVVWPLAWTVVLGTLPGVFIGAVLRVTYFSDPRAFKVFVGFVLLYLGARLLYEALRRLHAATPHPPAEASSGEGILRAEGVVRTTSVSARGVEYEYAGRRFSFGTVPVLLLSFVVGIIGGIYSIGGGSIIAPFFVLIFGLPVYTVAGAALISTFLTSVAGVVFFQVLDATGVGGNAAVAPDWLLGVVLGVGGLAGTYAGARVQKFLPEMWIRTVLGTLVVLLALSYISQLFTD</sequence>
<keyword evidence="2 5" id="KW-0812">Transmembrane</keyword>
<dbReference type="Pfam" id="PF01925">
    <property type="entry name" value="TauE"/>
    <property type="match status" value="1"/>
</dbReference>
<dbReference type="InterPro" id="IPR002781">
    <property type="entry name" value="TM_pro_TauE-like"/>
</dbReference>
<dbReference type="PANTHER" id="PTHR43483:SF3">
    <property type="entry name" value="MEMBRANE TRANSPORTER PROTEIN HI_0806-RELATED"/>
    <property type="match status" value="1"/>
</dbReference>
<evidence type="ECO:0000256" key="3">
    <source>
        <dbReference type="ARBA" id="ARBA00022989"/>
    </source>
</evidence>
<feature type="transmembrane region" description="Helical" evidence="5">
    <location>
        <begin position="284"/>
        <end position="302"/>
    </location>
</feature>
<feature type="transmembrane region" description="Helical" evidence="5">
    <location>
        <begin position="218"/>
        <end position="239"/>
    </location>
</feature>
<evidence type="ECO:0000256" key="5">
    <source>
        <dbReference type="RuleBase" id="RU363041"/>
    </source>
</evidence>
<dbReference type="PANTHER" id="PTHR43483">
    <property type="entry name" value="MEMBRANE TRANSPORTER PROTEIN HI_0806-RELATED"/>
    <property type="match status" value="1"/>
</dbReference>
<keyword evidence="4 5" id="KW-0472">Membrane</keyword>
<dbReference type="EMBL" id="CADCVE010000044">
    <property type="protein sequence ID" value="CAA9454388.1"/>
    <property type="molecule type" value="Genomic_DNA"/>
</dbReference>
<organism evidence="6">
    <name type="scientific">uncultured Rubrobacteraceae bacterium</name>
    <dbReference type="NCBI Taxonomy" id="349277"/>
    <lineage>
        <taxon>Bacteria</taxon>
        <taxon>Bacillati</taxon>
        <taxon>Actinomycetota</taxon>
        <taxon>Rubrobacteria</taxon>
        <taxon>Rubrobacterales</taxon>
        <taxon>Rubrobacteraceae</taxon>
        <taxon>environmental samples</taxon>
    </lineage>
</organism>
<feature type="transmembrane region" description="Helical" evidence="5">
    <location>
        <begin position="79"/>
        <end position="103"/>
    </location>
</feature>
<keyword evidence="3 5" id="KW-1133">Transmembrane helix</keyword>
<evidence type="ECO:0000313" key="6">
    <source>
        <dbReference type="EMBL" id="CAA9454388.1"/>
    </source>
</evidence>
<feature type="transmembrane region" description="Helical" evidence="5">
    <location>
        <begin position="109"/>
        <end position="127"/>
    </location>
</feature>
<evidence type="ECO:0000256" key="1">
    <source>
        <dbReference type="ARBA" id="ARBA00004141"/>
    </source>
</evidence>
<dbReference type="GO" id="GO:0005886">
    <property type="term" value="C:plasma membrane"/>
    <property type="evidence" value="ECO:0007669"/>
    <property type="project" value="UniProtKB-SubCell"/>
</dbReference>
<gene>
    <name evidence="6" type="ORF">AVDCRST_MAG28-2198</name>
</gene>
<name>A0A6J4QZI3_9ACTN</name>
<comment type="similarity">
    <text evidence="5">Belongs to the 4-toluene sulfonate uptake permease (TSUP) (TC 2.A.102) family.</text>
</comment>